<dbReference type="GO" id="GO:0016891">
    <property type="term" value="F:RNA endonuclease activity producing 5'-phosphomonoesters, hydrolytic mechanism"/>
    <property type="evidence" value="ECO:0007669"/>
    <property type="project" value="TreeGrafter"/>
</dbReference>
<feature type="domain" description="PLD phosphodiesterase" evidence="8">
    <location>
        <begin position="118"/>
        <end position="145"/>
    </location>
</feature>
<accession>A0A368VLM5</accession>
<evidence type="ECO:0000259" key="8">
    <source>
        <dbReference type="PROSITE" id="PS50035"/>
    </source>
</evidence>
<dbReference type="PROSITE" id="PS50035">
    <property type="entry name" value="PLD"/>
    <property type="match status" value="1"/>
</dbReference>
<evidence type="ECO:0000256" key="5">
    <source>
        <dbReference type="ARBA" id="ARBA00022963"/>
    </source>
</evidence>
<evidence type="ECO:0000256" key="4">
    <source>
        <dbReference type="ARBA" id="ARBA00022801"/>
    </source>
</evidence>
<dbReference type="Proteomes" id="UP000252415">
    <property type="component" value="Unassembled WGS sequence"/>
</dbReference>
<keyword evidence="5" id="KW-0442">Lipid degradation</keyword>
<feature type="region of interest" description="Disordered" evidence="7">
    <location>
        <begin position="218"/>
        <end position="237"/>
    </location>
</feature>
<evidence type="ECO:0000256" key="3">
    <source>
        <dbReference type="ARBA" id="ARBA00012027"/>
    </source>
</evidence>
<organism evidence="9 10">
    <name type="scientific">Paenibacillus prosopidis</name>
    <dbReference type="NCBI Taxonomy" id="630520"/>
    <lineage>
        <taxon>Bacteria</taxon>
        <taxon>Bacillati</taxon>
        <taxon>Bacillota</taxon>
        <taxon>Bacilli</taxon>
        <taxon>Bacillales</taxon>
        <taxon>Paenibacillaceae</taxon>
        <taxon>Paenibacillus</taxon>
    </lineage>
</organism>
<keyword evidence="4" id="KW-0378">Hydrolase</keyword>
<dbReference type="PANTHER" id="PTHR43856">
    <property type="entry name" value="CARDIOLIPIN HYDROLASE"/>
    <property type="match status" value="1"/>
</dbReference>
<gene>
    <name evidence="9" type="ORF">DFP97_12232</name>
</gene>
<evidence type="ECO:0000313" key="9">
    <source>
        <dbReference type="EMBL" id="RCW41596.1"/>
    </source>
</evidence>
<dbReference type="SMART" id="SM00894">
    <property type="entry name" value="Excalibur"/>
    <property type="match status" value="1"/>
</dbReference>
<dbReference type="InterPro" id="IPR001736">
    <property type="entry name" value="PLipase_D/transphosphatidylase"/>
</dbReference>
<dbReference type="InterPro" id="IPR025202">
    <property type="entry name" value="PLD-like_dom"/>
</dbReference>
<dbReference type="RefSeq" id="WP_245976615.1">
    <property type="nucleotide sequence ID" value="NZ_QPJD01000022.1"/>
</dbReference>
<evidence type="ECO:0000256" key="1">
    <source>
        <dbReference type="ARBA" id="ARBA00000798"/>
    </source>
</evidence>
<dbReference type="EC" id="3.1.4.4" evidence="3"/>
<comment type="catalytic activity">
    <reaction evidence="1">
        <text>a 1,2-diacyl-sn-glycero-3-phosphocholine + H2O = a 1,2-diacyl-sn-glycero-3-phosphate + choline + H(+)</text>
        <dbReference type="Rhea" id="RHEA:14445"/>
        <dbReference type="ChEBI" id="CHEBI:15354"/>
        <dbReference type="ChEBI" id="CHEBI:15377"/>
        <dbReference type="ChEBI" id="CHEBI:15378"/>
        <dbReference type="ChEBI" id="CHEBI:57643"/>
        <dbReference type="ChEBI" id="CHEBI:58608"/>
        <dbReference type="EC" id="3.1.4.4"/>
    </reaction>
</comment>
<evidence type="ECO:0000256" key="2">
    <source>
        <dbReference type="ARBA" id="ARBA00008664"/>
    </source>
</evidence>
<dbReference type="GO" id="GO:0016042">
    <property type="term" value="P:lipid catabolic process"/>
    <property type="evidence" value="ECO:0007669"/>
    <property type="project" value="UniProtKB-KW"/>
</dbReference>
<evidence type="ECO:0000313" key="10">
    <source>
        <dbReference type="Proteomes" id="UP000252415"/>
    </source>
</evidence>
<reference evidence="9 10" key="1">
    <citation type="submission" date="2018-07" db="EMBL/GenBank/DDBJ databases">
        <title>Genomic Encyclopedia of Type Strains, Phase III (KMG-III): the genomes of soil and plant-associated and newly described type strains.</title>
        <authorList>
            <person name="Whitman W."/>
        </authorList>
    </citation>
    <scope>NUCLEOTIDE SEQUENCE [LARGE SCALE GENOMIC DNA]</scope>
    <source>
        <strain evidence="9 10">CECT 7506</strain>
    </source>
</reference>
<dbReference type="Pfam" id="PF05901">
    <property type="entry name" value="Excalibur"/>
    <property type="match status" value="1"/>
</dbReference>
<dbReference type="AlphaFoldDB" id="A0A368VLM5"/>
<dbReference type="Pfam" id="PF13091">
    <property type="entry name" value="PLDc_2"/>
    <property type="match status" value="1"/>
</dbReference>
<sequence length="237" mass="25445">MKILKYAVTVSLVFFLTAVGVIYAAQNARIKSADVEWTFVGADQEKLLIDVIKSAKSTLDIAIYSLTDPEIVAAIKEAKKRGVNVRIITDKTQAAGKAQTEALKLLGSAGIPIKLNIHSGLMHIKITIADKKVGTTGSFNYSKAASESNDEILMAVRNPDVAKNFAAQFDKMWNDAKRFKSAEYKIAQSTTTNVAQGSVTYANCAEVKAAGKAPLHKGDPGYSSKLDRDGDGLACET</sequence>
<comment type="similarity">
    <text evidence="2">Belongs to the phospholipase D family.</text>
</comment>
<evidence type="ECO:0000256" key="7">
    <source>
        <dbReference type="SAM" id="MobiDB-lite"/>
    </source>
</evidence>
<dbReference type="PANTHER" id="PTHR43856:SF1">
    <property type="entry name" value="MITOCHONDRIAL CARDIOLIPIN HYDROLASE"/>
    <property type="match status" value="1"/>
</dbReference>
<dbReference type="GO" id="GO:0004630">
    <property type="term" value="F:phospholipase D activity"/>
    <property type="evidence" value="ECO:0007669"/>
    <property type="project" value="UniProtKB-EC"/>
</dbReference>
<dbReference type="GO" id="GO:0006793">
    <property type="term" value="P:phosphorus metabolic process"/>
    <property type="evidence" value="ECO:0007669"/>
    <property type="project" value="UniProtKB-ARBA"/>
</dbReference>
<dbReference type="Gene3D" id="3.30.870.10">
    <property type="entry name" value="Endonuclease Chain A"/>
    <property type="match status" value="1"/>
</dbReference>
<dbReference type="InterPro" id="IPR051406">
    <property type="entry name" value="PLD_domain"/>
</dbReference>
<dbReference type="SUPFAM" id="SSF56024">
    <property type="entry name" value="Phospholipase D/nuclease"/>
    <property type="match status" value="1"/>
</dbReference>
<name>A0A368VLM5_9BACL</name>
<protein>
    <recommendedName>
        <fullName evidence="3">phospholipase D</fullName>
        <ecNumber evidence="3">3.1.4.4</ecNumber>
    </recommendedName>
</protein>
<dbReference type="InterPro" id="IPR008613">
    <property type="entry name" value="Excalibur_Ca-bd_domain"/>
</dbReference>
<keyword evidence="6" id="KW-0443">Lipid metabolism</keyword>
<keyword evidence="10" id="KW-1185">Reference proteome</keyword>
<comment type="caution">
    <text evidence="9">The sequence shown here is derived from an EMBL/GenBank/DDBJ whole genome shotgun (WGS) entry which is preliminary data.</text>
</comment>
<dbReference type="EMBL" id="QPJD01000022">
    <property type="protein sequence ID" value="RCW41596.1"/>
    <property type="molecule type" value="Genomic_DNA"/>
</dbReference>
<proteinExistence type="inferred from homology"/>
<evidence type="ECO:0000256" key="6">
    <source>
        <dbReference type="ARBA" id="ARBA00023098"/>
    </source>
</evidence>